<dbReference type="AlphaFoldDB" id="K7MP07"/>
<protein>
    <submittedName>
        <fullName evidence="2 3">Uncharacterized protein</fullName>
    </submittedName>
</protein>
<keyword evidence="1" id="KW-0472">Membrane</keyword>
<evidence type="ECO:0000313" key="4">
    <source>
        <dbReference type="Proteomes" id="UP000008827"/>
    </source>
</evidence>
<dbReference type="Proteomes" id="UP000008827">
    <property type="component" value="Chromosome 17"/>
</dbReference>
<name>K7MP07_SOYBN</name>
<evidence type="ECO:0000313" key="2">
    <source>
        <dbReference type="EMBL" id="KRH05921.1"/>
    </source>
</evidence>
<reference evidence="3" key="2">
    <citation type="submission" date="2018-02" db="UniProtKB">
        <authorList>
            <consortium name="EnsemblPlants"/>
        </authorList>
    </citation>
    <scope>IDENTIFICATION</scope>
    <source>
        <strain evidence="3">Williams 82</strain>
    </source>
</reference>
<dbReference type="EnsemblPlants" id="KRH05921">
    <property type="protein sequence ID" value="KRH05921"/>
    <property type="gene ID" value="GLYMA_17G256300"/>
</dbReference>
<sequence length="56" mass="6424">MYFSSFVYFHSAKLSRLVPLFVGHARMRSIIVVLSLMLSTKLLIWLLCLCYLASLA</sequence>
<evidence type="ECO:0000313" key="3">
    <source>
        <dbReference type="EnsemblPlants" id="KRH05921"/>
    </source>
</evidence>
<reference evidence="2 3" key="1">
    <citation type="journal article" date="2010" name="Nature">
        <title>Genome sequence of the palaeopolyploid soybean.</title>
        <authorList>
            <person name="Schmutz J."/>
            <person name="Cannon S.B."/>
            <person name="Schlueter J."/>
            <person name="Ma J."/>
            <person name="Mitros T."/>
            <person name="Nelson W."/>
            <person name="Hyten D.L."/>
            <person name="Song Q."/>
            <person name="Thelen J.J."/>
            <person name="Cheng J."/>
            <person name="Xu D."/>
            <person name="Hellsten U."/>
            <person name="May G.D."/>
            <person name="Yu Y."/>
            <person name="Sakurai T."/>
            <person name="Umezawa T."/>
            <person name="Bhattacharyya M.K."/>
            <person name="Sandhu D."/>
            <person name="Valliyodan B."/>
            <person name="Lindquist E."/>
            <person name="Peto M."/>
            <person name="Grant D."/>
            <person name="Shu S."/>
            <person name="Goodstein D."/>
            <person name="Barry K."/>
            <person name="Futrell-Griggs M."/>
            <person name="Abernathy B."/>
            <person name="Du J."/>
            <person name="Tian Z."/>
            <person name="Zhu L."/>
            <person name="Gill N."/>
            <person name="Joshi T."/>
            <person name="Libault M."/>
            <person name="Sethuraman A."/>
            <person name="Zhang X.-C."/>
            <person name="Shinozaki K."/>
            <person name="Nguyen H.T."/>
            <person name="Wing R.A."/>
            <person name="Cregan P."/>
            <person name="Specht J."/>
            <person name="Grimwood J."/>
            <person name="Rokhsar D."/>
            <person name="Stacey G."/>
            <person name="Shoemaker R.C."/>
            <person name="Jackson S.A."/>
        </authorList>
    </citation>
    <scope>NUCLEOTIDE SEQUENCE [LARGE SCALE GENOMIC DNA]</scope>
    <source>
        <strain evidence="3">cv. Williams 82</strain>
        <tissue evidence="2">Callus</tissue>
    </source>
</reference>
<evidence type="ECO:0000256" key="1">
    <source>
        <dbReference type="SAM" id="Phobius"/>
    </source>
</evidence>
<reference evidence="2" key="3">
    <citation type="submission" date="2018-07" db="EMBL/GenBank/DDBJ databases">
        <title>WGS assembly of Glycine max.</title>
        <authorList>
            <person name="Schmutz J."/>
            <person name="Cannon S."/>
            <person name="Schlueter J."/>
            <person name="Ma J."/>
            <person name="Mitros T."/>
            <person name="Nelson W."/>
            <person name="Hyten D."/>
            <person name="Song Q."/>
            <person name="Thelen J."/>
            <person name="Cheng J."/>
            <person name="Xu D."/>
            <person name="Hellsten U."/>
            <person name="May G."/>
            <person name="Yu Y."/>
            <person name="Sakurai T."/>
            <person name="Umezawa T."/>
            <person name="Bhattacharyya M."/>
            <person name="Sandhu D."/>
            <person name="Valliyodan B."/>
            <person name="Lindquist E."/>
            <person name="Peto M."/>
            <person name="Grant D."/>
            <person name="Shu S."/>
            <person name="Goodstein D."/>
            <person name="Barry K."/>
            <person name="Futrell-Griggs M."/>
            <person name="Abernathy B."/>
            <person name="Du J."/>
            <person name="Tian Z."/>
            <person name="Zhu L."/>
            <person name="Gill N."/>
            <person name="Joshi T."/>
            <person name="Libault M."/>
            <person name="Sethuraman A."/>
            <person name="Zhang X."/>
            <person name="Shinozaki K."/>
            <person name="Nguyen H."/>
            <person name="Wing R."/>
            <person name="Cregan P."/>
            <person name="Specht J."/>
            <person name="Grimwood J."/>
            <person name="Rokhsar D."/>
            <person name="Stacey G."/>
            <person name="Shoemaker R."/>
            <person name="Jackson S."/>
        </authorList>
    </citation>
    <scope>NUCLEOTIDE SEQUENCE</scope>
    <source>
        <tissue evidence="2">Callus</tissue>
    </source>
</reference>
<gene>
    <name evidence="2" type="ORF">GLYMA_17G256300</name>
</gene>
<dbReference type="PaxDb" id="3847-GLYMA17G37560.1"/>
<accession>K7MP07</accession>
<proteinExistence type="predicted"/>
<dbReference type="HOGENOM" id="CLU_3018132_0_0_1"/>
<dbReference type="EMBL" id="CM000850">
    <property type="protein sequence ID" value="KRH05921.1"/>
    <property type="molecule type" value="Genomic_DNA"/>
</dbReference>
<feature type="transmembrane region" description="Helical" evidence="1">
    <location>
        <begin position="30"/>
        <end position="54"/>
    </location>
</feature>
<keyword evidence="1" id="KW-1133">Transmembrane helix</keyword>
<dbReference type="InParanoid" id="K7MP07"/>
<organism evidence="2">
    <name type="scientific">Glycine max</name>
    <name type="common">Soybean</name>
    <name type="synonym">Glycine hispida</name>
    <dbReference type="NCBI Taxonomy" id="3847"/>
    <lineage>
        <taxon>Eukaryota</taxon>
        <taxon>Viridiplantae</taxon>
        <taxon>Streptophyta</taxon>
        <taxon>Embryophyta</taxon>
        <taxon>Tracheophyta</taxon>
        <taxon>Spermatophyta</taxon>
        <taxon>Magnoliopsida</taxon>
        <taxon>eudicotyledons</taxon>
        <taxon>Gunneridae</taxon>
        <taxon>Pentapetalae</taxon>
        <taxon>rosids</taxon>
        <taxon>fabids</taxon>
        <taxon>Fabales</taxon>
        <taxon>Fabaceae</taxon>
        <taxon>Papilionoideae</taxon>
        <taxon>50 kb inversion clade</taxon>
        <taxon>NPAAA clade</taxon>
        <taxon>indigoferoid/millettioid clade</taxon>
        <taxon>Phaseoleae</taxon>
        <taxon>Glycine</taxon>
        <taxon>Glycine subgen. Soja</taxon>
    </lineage>
</organism>
<dbReference type="Gramene" id="KRH05921">
    <property type="protein sequence ID" value="KRH05921"/>
    <property type="gene ID" value="GLYMA_17G256300"/>
</dbReference>
<keyword evidence="4" id="KW-1185">Reference proteome</keyword>
<keyword evidence="1" id="KW-0812">Transmembrane</keyword>